<comment type="caution">
    <text evidence="3">The sequence shown here is derived from an EMBL/GenBank/DDBJ whole genome shotgun (WGS) entry which is preliminary data.</text>
</comment>
<reference evidence="3" key="1">
    <citation type="submission" date="2020-04" db="EMBL/GenBank/DDBJ databases">
        <title>Genome Assembly and Annotation of Botryosphaeria dothidea sdau 11-99, a Latent Pathogen of Apple Fruit Ring Rot in China.</title>
        <authorList>
            <person name="Yu C."/>
            <person name="Diao Y."/>
            <person name="Lu Q."/>
            <person name="Zhao J."/>
            <person name="Cui S."/>
            <person name="Peng C."/>
            <person name="He B."/>
            <person name="Liu H."/>
        </authorList>
    </citation>
    <scope>NUCLEOTIDE SEQUENCE [LARGE SCALE GENOMIC DNA]</scope>
    <source>
        <strain evidence="3">Sdau11-99</strain>
    </source>
</reference>
<feature type="region of interest" description="Disordered" evidence="1">
    <location>
        <begin position="76"/>
        <end position="102"/>
    </location>
</feature>
<keyword evidence="4" id="KW-1185">Reference proteome</keyword>
<proteinExistence type="predicted"/>
<dbReference type="Pfam" id="PF20253">
    <property type="entry name" value="DUF6604"/>
    <property type="match status" value="1"/>
</dbReference>
<dbReference type="OrthoDB" id="5238236at2759"/>
<protein>
    <recommendedName>
        <fullName evidence="2">DUF6604 domain-containing protein</fullName>
    </recommendedName>
</protein>
<dbReference type="AlphaFoldDB" id="A0A8H4IM10"/>
<evidence type="ECO:0000313" key="4">
    <source>
        <dbReference type="Proteomes" id="UP000572817"/>
    </source>
</evidence>
<name>A0A8H4IM10_9PEZI</name>
<evidence type="ECO:0000259" key="2">
    <source>
        <dbReference type="Pfam" id="PF20253"/>
    </source>
</evidence>
<dbReference type="InterPro" id="IPR046539">
    <property type="entry name" value="DUF6604"/>
</dbReference>
<accession>A0A8H4IM10</accession>
<feature type="domain" description="DUF6604" evidence="2">
    <location>
        <begin position="24"/>
        <end position="168"/>
    </location>
</feature>
<dbReference type="PANTHER" id="PTHR38795">
    <property type="entry name" value="DUF6604 DOMAIN-CONTAINING PROTEIN"/>
    <property type="match status" value="1"/>
</dbReference>
<evidence type="ECO:0000313" key="3">
    <source>
        <dbReference type="EMBL" id="KAF4303681.1"/>
    </source>
</evidence>
<dbReference type="PANTHER" id="PTHR38795:SF1">
    <property type="entry name" value="DUF6604 DOMAIN-CONTAINING PROTEIN"/>
    <property type="match status" value="1"/>
</dbReference>
<dbReference type="Proteomes" id="UP000572817">
    <property type="component" value="Unassembled WGS sequence"/>
</dbReference>
<evidence type="ECO:0000256" key="1">
    <source>
        <dbReference type="SAM" id="MobiDB-lite"/>
    </source>
</evidence>
<gene>
    <name evidence="3" type="ORF">GTA08_BOTSDO08516</name>
</gene>
<dbReference type="EMBL" id="WWBZ02000051">
    <property type="protein sequence ID" value="KAF4303681.1"/>
    <property type="molecule type" value="Genomic_DNA"/>
</dbReference>
<feature type="compositionally biased region" description="Polar residues" evidence="1">
    <location>
        <begin position="86"/>
        <end position="95"/>
    </location>
</feature>
<organism evidence="3 4">
    <name type="scientific">Botryosphaeria dothidea</name>
    <dbReference type="NCBI Taxonomy" id="55169"/>
    <lineage>
        <taxon>Eukaryota</taxon>
        <taxon>Fungi</taxon>
        <taxon>Dikarya</taxon>
        <taxon>Ascomycota</taxon>
        <taxon>Pezizomycotina</taxon>
        <taxon>Dothideomycetes</taxon>
        <taxon>Dothideomycetes incertae sedis</taxon>
        <taxon>Botryosphaeriales</taxon>
        <taxon>Botryosphaeriaceae</taxon>
        <taxon>Botryosphaeria</taxon>
    </lineage>
</organism>
<sequence>MDSSIELPDPIFKALDRSIMRTDRRSGNHFRAVLTNVRRVFIERPNTVPMASQEADTVVQAYEDMADLYKTISRMNRAEREPVAGETSSEQPQSEQDPRSSVKLTSLERYLEYIEVGKDYKHVMSDFEDIRKAVGKLWSSYTQDKLDLISAAIATNTAIELARHIEERTQSSLNLCTGGSHRCLIVDYEDKIGKLKDKPAFWSRSKDASDHEVFEKSSQFLWPTYTLLAELQAHGMSTALDYPKNLGAYDPSEYSPSMSPKDMYRHDKQLLQEILPEIVAVFSSPGNSSPVKDEIMTAVGEVLAGHKIKLWHVLAVQILFDLHHQLGGEVEHPFADLCARKDMMRTSLEAHFAAHDETFGVGVDVANANELLCDFEEILCTDMEKDGNRTMLEGMKQRARQKTSAQPFNLYKRCPVYCGIWALRWAVTFQHQSMHLVNHCMSIARTAHLYNVLRAGQLLKHRWEEMEKVMELQSDGFATGYAAEKMGYAEALRAAVPPRTIRFSRTSPMAHAFINKYDVDDRDPEFSADIVHRAREFRRREENDTCGDGTEQNQQRPQRVEEFIEHLSRALMAEKADLAIDWLLMHRNCCKALLVIRDACVKRLGDHGEVQFENAQADVTLTASIILENAASVLPEDSDCASSWILGNNEKEEPLDIAAEILTDVLVKVEQLRLGRQAEPRILQQEE</sequence>